<comment type="caution">
    <text evidence="8">The sequence shown here is derived from an EMBL/GenBank/DDBJ whole genome shotgun (WGS) entry which is preliminary data.</text>
</comment>
<feature type="transmembrane region" description="Helical" evidence="6">
    <location>
        <begin position="165"/>
        <end position="184"/>
    </location>
</feature>
<dbReference type="PANTHER" id="PTHR23507:SF40">
    <property type="entry name" value="TETRACYCLINE-EFFLUX TRANSPORTER"/>
    <property type="match status" value="1"/>
</dbReference>
<keyword evidence="2 6" id="KW-0812">Transmembrane</keyword>
<dbReference type="GO" id="GO:0022857">
    <property type="term" value="F:transmembrane transporter activity"/>
    <property type="evidence" value="ECO:0007669"/>
    <property type="project" value="InterPro"/>
</dbReference>
<dbReference type="STRING" id="1182545.A0A072PLB7"/>
<accession>A0A072PLB7</accession>
<evidence type="ECO:0000256" key="3">
    <source>
        <dbReference type="ARBA" id="ARBA00022989"/>
    </source>
</evidence>
<dbReference type="VEuPathDB" id="FungiDB:A1O9_02118"/>
<evidence type="ECO:0000256" key="4">
    <source>
        <dbReference type="ARBA" id="ARBA00023136"/>
    </source>
</evidence>
<protein>
    <recommendedName>
        <fullName evidence="7">Major facilitator superfamily (MFS) profile domain-containing protein</fullName>
    </recommendedName>
</protein>
<evidence type="ECO:0000259" key="7">
    <source>
        <dbReference type="PROSITE" id="PS50850"/>
    </source>
</evidence>
<evidence type="ECO:0000313" key="9">
    <source>
        <dbReference type="Proteomes" id="UP000027920"/>
    </source>
</evidence>
<dbReference type="InterPro" id="IPR020846">
    <property type="entry name" value="MFS_dom"/>
</dbReference>
<feature type="transmembrane region" description="Helical" evidence="6">
    <location>
        <begin position="408"/>
        <end position="430"/>
    </location>
</feature>
<proteinExistence type="predicted"/>
<dbReference type="InterPro" id="IPR036259">
    <property type="entry name" value="MFS_trans_sf"/>
</dbReference>
<feature type="transmembrane region" description="Helical" evidence="6">
    <location>
        <begin position="541"/>
        <end position="564"/>
    </location>
</feature>
<feature type="transmembrane region" description="Helical" evidence="6">
    <location>
        <begin position="262"/>
        <end position="285"/>
    </location>
</feature>
<dbReference type="Gene3D" id="1.20.1250.20">
    <property type="entry name" value="MFS general substrate transporter like domains"/>
    <property type="match status" value="1"/>
</dbReference>
<dbReference type="HOGENOM" id="CLU_017517_0_0_1"/>
<dbReference type="AlphaFoldDB" id="A0A072PLB7"/>
<dbReference type="GeneID" id="25277063"/>
<feature type="region of interest" description="Disordered" evidence="5">
    <location>
        <begin position="1"/>
        <end position="68"/>
    </location>
</feature>
<gene>
    <name evidence="8" type="ORF">A1O9_02118</name>
</gene>
<feature type="transmembrane region" description="Helical" evidence="6">
    <location>
        <begin position="291"/>
        <end position="313"/>
    </location>
</feature>
<dbReference type="PROSITE" id="PS50850">
    <property type="entry name" value="MFS"/>
    <property type="match status" value="1"/>
</dbReference>
<dbReference type="EMBL" id="AMGV01000002">
    <property type="protein sequence ID" value="KEF60557.1"/>
    <property type="molecule type" value="Genomic_DNA"/>
</dbReference>
<evidence type="ECO:0000256" key="2">
    <source>
        <dbReference type="ARBA" id="ARBA00022692"/>
    </source>
</evidence>
<feature type="transmembrane region" description="Helical" evidence="6">
    <location>
        <begin position="223"/>
        <end position="250"/>
    </location>
</feature>
<keyword evidence="3 6" id="KW-1133">Transmembrane helix</keyword>
<dbReference type="GO" id="GO:0016020">
    <property type="term" value="C:membrane"/>
    <property type="evidence" value="ECO:0007669"/>
    <property type="project" value="UniProtKB-SubCell"/>
</dbReference>
<sequence length="597" mass="66005">MDHEEAFAGEAQEEVAIASNIRRRPAVDTGHDVRNDTLDEYHEGETSPLVSPRQQRRSQREGYSRARPSYERAINEPWTGSRGSSDQSWYKKASIFWLLPAFFPFCLAFGGIIVPKTYLILDLICHKYLSDRAAKDPNFTYLPIIFGEENEQCRDDHVQALVANFNLYMNLLSGIFSAIVAPQLGALSDRYGRIKVLVSISFGAFTMEIITIIIGRHPTEVSVYWMLLGAFLDGVSGSFTTGMALAFAYASDCSPPERRNVAFGYFHGTLFTGIALGPLLSGWLIKSTGTVMSAFYLALACHVFYIVFIAFIVPESLSKERQHLAREKRRIAKEESPDEDWTFKLRNYNIFEPLWVLRPKGPGATRALRRNLFVIAAIDTMMFGVAMGTMQILLIYSQYRFGWTSVTASIYLSSVNICRVLGLVILLPALTRIFRGPMSQQSIGHEGSDMLDINIIRGAVIFEFLGYVGYALTPSGAVMFISGMVASLGGIGSPTLQSSLTKAIPADMTGQILGASGLLHALARVVAPTIFNLIYMKTVGIYAGTVFICLASIFLIVLVLSWFLKPGVYLPHSVGLELSDDEDNNETSISADARSDN</sequence>
<feature type="transmembrane region" description="Helical" evidence="6">
    <location>
        <begin position="517"/>
        <end position="535"/>
    </location>
</feature>
<keyword evidence="4 6" id="KW-0472">Membrane</keyword>
<name>A0A072PLB7_9EURO</name>
<reference evidence="8 9" key="1">
    <citation type="submission" date="2013-03" db="EMBL/GenBank/DDBJ databases">
        <title>The Genome Sequence of Exophiala aquamarina CBS 119918.</title>
        <authorList>
            <consortium name="The Broad Institute Genomics Platform"/>
            <person name="Cuomo C."/>
            <person name="de Hoog S."/>
            <person name="Gorbushina A."/>
            <person name="Walker B."/>
            <person name="Young S.K."/>
            <person name="Zeng Q."/>
            <person name="Gargeya S."/>
            <person name="Fitzgerald M."/>
            <person name="Haas B."/>
            <person name="Abouelleil A."/>
            <person name="Allen A.W."/>
            <person name="Alvarado L."/>
            <person name="Arachchi H.M."/>
            <person name="Berlin A.M."/>
            <person name="Chapman S.B."/>
            <person name="Gainer-Dewar J."/>
            <person name="Goldberg J."/>
            <person name="Griggs A."/>
            <person name="Gujja S."/>
            <person name="Hansen M."/>
            <person name="Howarth C."/>
            <person name="Imamovic A."/>
            <person name="Ireland A."/>
            <person name="Larimer J."/>
            <person name="McCowan C."/>
            <person name="Murphy C."/>
            <person name="Pearson M."/>
            <person name="Poon T.W."/>
            <person name="Priest M."/>
            <person name="Roberts A."/>
            <person name="Saif S."/>
            <person name="Shea T."/>
            <person name="Sisk P."/>
            <person name="Sykes S."/>
            <person name="Wortman J."/>
            <person name="Nusbaum C."/>
            <person name="Birren B."/>
        </authorList>
    </citation>
    <scope>NUCLEOTIDE SEQUENCE [LARGE SCALE GENOMIC DNA]</scope>
    <source>
        <strain evidence="8 9">CBS 119918</strain>
    </source>
</reference>
<organism evidence="8 9">
    <name type="scientific">Exophiala aquamarina CBS 119918</name>
    <dbReference type="NCBI Taxonomy" id="1182545"/>
    <lineage>
        <taxon>Eukaryota</taxon>
        <taxon>Fungi</taxon>
        <taxon>Dikarya</taxon>
        <taxon>Ascomycota</taxon>
        <taxon>Pezizomycotina</taxon>
        <taxon>Eurotiomycetes</taxon>
        <taxon>Chaetothyriomycetidae</taxon>
        <taxon>Chaetothyriales</taxon>
        <taxon>Herpotrichiellaceae</taxon>
        <taxon>Exophiala</taxon>
    </lineage>
</organism>
<dbReference type="OrthoDB" id="3026777at2759"/>
<evidence type="ECO:0000313" key="8">
    <source>
        <dbReference type="EMBL" id="KEF60557.1"/>
    </source>
</evidence>
<feature type="transmembrane region" description="Helical" evidence="6">
    <location>
        <begin position="196"/>
        <end position="217"/>
    </location>
</feature>
<feature type="compositionally biased region" description="Basic and acidic residues" evidence="5">
    <location>
        <begin position="25"/>
        <end position="45"/>
    </location>
</feature>
<dbReference type="Proteomes" id="UP000027920">
    <property type="component" value="Unassembled WGS sequence"/>
</dbReference>
<feature type="transmembrane region" description="Helical" evidence="6">
    <location>
        <begin position="372"/>
        <end position="396"/>
    </location>
</feature>
<feature type="compositionally biased region" description="Basic and acidic residues" evidence="5">
    <location>
        <begin position="58"/>
        <end position="68"/>
    </location>
</feature>
<evidence type="ECO:0000256" key="6">
    <source>
        <dbReference type="SAM" id="Phobius"/>
    </source>
</evidence>
<feature type="domain" description="Major facilitator superfamily (MFS) profile" evidence="7">
    <location>
        <begin position="103"/>
        <end position="569"/>
    </location>
</feature>
<evidence type="ECO:0000256" key="5">
    <source>
        <dbReference type="SAM" id="MobiDB-lite"/>
    </source>
</evidence>
<dbReference type="Pfam" id="PF07690">
    <property type="entry name" value="MFS_1"/>
    <property type="match status" value="1"/>
</dbReference>
<comment type="subcellular location">
    <subcellularLocation>
        <location evidence="1">Membrane</location>
        <topology evidence="1">Multi-pass membrane protein</topology>
    </subcellularLocation>
</comment>
<dbReference type="InterPro" id="IPR011701">
    <property type="entry name" value="MFS"/>
</dbReference>
<feature type="transmembrane region" description="Helical" evidence="6">
    <location>
        <begin position="95"/>
        <end position="114"/>
    </location>
</feature>
<keyword evidence="9" id="KW-1185">Reference proteome</keyword>
<dbReference type="PANTHER" id="PTHR23507">
    <property type="entry name" value="ZGC:174356"/>
    <property type="match status" value="1"/>
</dbReference>
<dbReference type="SUPFAM" id="SSF103473">
    <property type="entry name" value="MFS general substrate transporter"/>
    <property type="match status" value="1"/>
</dbReference>
<evidence type="ECO:0000256" key="1">
    <source>
        <dbReference type="ARBA" id="ARBA00004141"/>
    </source>
</evidence>
<dbReference type="RefSeq" id="XP_013263147.1">
    <property type="nucleotide sequence ID" value="XM_013407693.1"/>
</dbReference>